<dbReference type="PROSITE" id="PS50928">
    <property type="entry name" value="ABC_TM1"/>
    <property type="match status" value="1"/>
</dbReference>
<proteinExistence type="inferred from homology"/>
<dbReference type="Gene3D" id="1.10.3720.10">
    <property type="entry name" value="MetI-like"/>
    <property type="match status" value="1"/>
</dbReference>
<evidence type="ECO:0000256" key="7">
    <source>
        <dbReference type="RuleBase" id="RU363032"/>
    </source>
</evidence>
<keyword evidence="6 7" id="KW-0472">Membrane</keyword>
<name>A0ABQ3VPT5_9CHLR</name>
<evidence type="ECO:0000256" key="6">
    <source>
        <dbReference type="ARBA" id="ARBA00023136"/>
    </source>
</evidence>
<dbReference type="RefSeq" id="WP_236023088.1">
    <property type="nucleotide sequence ID" value="NZ_BNJJ01000018.1"/>
</dbReference>
<evidence type="ECO:0000256" key="2">
    <source>
        <dbReference type="ARBA" id="ARBA00022448"/>
    </source>
</evidence>
<comment type="similarity">
    <text evidence="7">Belongs to the binding-protein-dependent transport system permease family.</text>
</comment>
<dbReference type="PANTHER" id="PTHR43227:SF11">
    <property type="entry name" value="BLL4140 PROTEIN"/>
    <property type="match status" value="1"/>
</dbReference>
<feature type="transmembrane region" description="Helical" evidence="7">
    <location>
        <begin position="38"/>
        <end position="57"/>
    </location>
</feature>
<dbReference type="Proteomes" id="UP000635565">
    <property type="component" value="Unassembled WGS sequence"/>
</dbReference>
<gene>
    <name evidence="9" type="ORF">KSZ_56140</name>
</gene>
<dbReference type="InterPro" id="IPR050809">
    <property type="entry name" value="UgpAE/MalFG_permease"/>
</dbReference>
<feature type="transmembrane region" description="Helical" evidence="7">
    <location>
        <begin position="302"/>
        <end position="322"/>
    </location>
</feature>
<feature type="transmembrane region" description="Helical" evidence="7">
    <location>
        <begin position="95"/>
        <end position="121"/>
    </location>
</feature>
<keyword evidence="3" id="KW-1003">Cell membrane</keyword>
<dbReference type="InterPro" id="IPR035906">
    <property type="entry name" value="MetI-like_sf"/>
</dbReference>
<dbReference type="SUPFAM" id="SSF160964">
    <property type="entry name" value="MalF N-terminal region-like"/>
    <property type="match status" value="1"/>
</dbReference>
<feature type="domain" description="ABC transmembrane type-1" evidence="8">
    <location>
        <begin position="95"/>
        <end position="323"/>
    </location>
</feature>
<dbReference type="PANTHER" id="PTHR43227">
    <property type="entry name" value="BLL4140 PROTEIN"/>
    <property type="match status" value="1"/>
</dbReference>
<feature type="transmembrane region" description="Helical" evidence="7">
    <location>
        <begin position="183"/>
        <end position="206"/>
    </location>
</feature>
<keyword evidence="5 7" id="KW-1133">Transmembrane helix</keyword>
<evidence type="ECO:0000259" key="8">
    <source>
        <dbReference type="PROSITE" id="PS50928"/>
    </source>
</evidence>
<feature type="transmembrane region" description="Helical" evidence="7">
    <location>
        <begin position="226"/>
        <end position="251"/>
    </location>
</feature>
<dbReference type="InterPro" id="IPR000515">
    <property type="entry name" value="MetI-like"/>
</dbReference>
<comment type="subcellular location">
    <subcellularLocation>
        <location evidence="1 7">Cell membrane</location>
        <topology evidence="1 7">Multi-pass membrane protein</topology>
    </subcellularLocation>
</comment>
<keyword evidence="10" id="KW-1185">Reference proteome</keyword>
<reference evidence="9 10" key="1">
    <citation type="journal article" date="2021" name="Int. J. Syst. Evol. Microbiol.">
        <title>Reticulibacter mediterranei gen. nov., sp. nov., within the new family Reticulibacteraceae fam. nov., and Ktedonospora formicarum gen. nov., sp. nov., Ktedonobacter robiniae sp. nov., Dictyobacter formicarum sp. nov. and Dictyobacter arantiisoli sp. nov., belonging to the class Ktedonobacteria.</title>
        <authorList>
            <person name="Yabe S."/>
            <person name="Zheng Y."/>
            <person name="Wang C.M."/>
            <person name="Sakai Y."/>
            <person name="Abe K."/>
            <person name="Yokota A."/>
            <person name="Donadio S."/>
            <person name="Cavaletti L."/>
            <person name="Monciardini P."/>
        </authorList>
    </citation>
    <scope>NUCLEOTIDE SEQUENCE [LARGE SCALE GENOMIC DNA]</scope>
    <source>
        <strain evidence="9 10">SOSP1-9</strain>
    </source>
</reference>
<protein>
    <submittedName>
        <fullName evidence="9">ABC transporter permease</fullName>
    </submittedName>
</protein>
<evidence type="ECO:0000256" key="5">
    <source>
        <dbReference type="ARBA" id="ARBA00022989"/>
    </source>
</evidence>
<keyword evidence="4 7" id="KW-0812">Transmembrane</keyword>
<dbReference type="CDD" id="cd06261">
    <property type="entry name" value="TM_PBP2"/>
    <property type="match status" value="1"/>
</dbReference>
<evidence type="ECO:0000256" key="4">
    <source>
        <dbReference type="ARBA" id="ARBA00022692"/>
    </source>
</evidence>
<dbReference type="SUPFAM" id="SSF161098">
    <property type="entry name" value="MetI-like"/>
    <property type="match status" value="1"/>
</dbReference>
<keyword evidence="2 7" id="KW-0813">Transport</keyword>
<accession>A0ABQ3VPT5</accession>
<organism evidence="9 10">
    <name type="scientific">Dictyobacter formicarum</name>
    <dbReference type="NCBI Taxonomy" id="2778368"/>
    <lineage>
        <taxon>Bacteria</taxon>
        <taxon>Bacillati</taxon>
        <taxon>Chloroflexota</taxon>
        <taxon>Ktedonobacteria</taxon>
        <taxon>Ktedonobacterales</taxon>
        <taxon>Dictyobacteraceae</taxon>
        <taxon>Dictyobacter</taxon>
    </lineage>
</organism>
<evidence type="ECO:0000313" key="10">
    <source>
        <dbReference type="Proteomes" id="UP000635565"/>
    </source>
</evidence>
<evidence type="ECO:0000256" key="1">
    <source>
        <dbReference type="ARBA" id="ARBA00004651"/>
    </source>
</evidence>
<evidence type="ECO:0000313" key="9">
    <source>
        <dbReference type="EMBL" id="GHO87608.1"/>
    </source>
</evidence>
<dbReference type="EMBL" id="BNJJ01000018">
    <property type="protein sequence ID" value="GHO87608.1"/>
    <property type="molecule type" value="Genomic_DNA"/>
</dbReference>
<sequence>MRAQEVKLTQPEMEKKHVTVTAHKKSLWQEIYRNRWSYIYLVPMIILLLAFIVYPIFASLGYTLYQWNGIGDPTAYVGLDNFKKVTTDPIFWESFIHTFIFTAVVVPVQLTLALILALILNSTKLRFATFYRSVYFLPVVMSPAVIGVIMNLMISNFGDNFNTIFLKLHLINQHIDWLADPRFVLWIIIAIQIWNTLGINMVYFLAGLQTIPTELYEAARIDGAGWAAQFFSITIPMLRGVGMIILFLAILGNLNVFDLVQVLTGGGPYFASNVVSTYIYQQAFGGFSVGGSGGGGVVQPNVGFASAASFFFGLILIVLTSFQALGWRYVRRNGARTATSATETGAA</sequence>
<feature type="transmembrane region" description="Helical" evidence="7">
    <location>
        <begin position="133"/>
        <end position="154"/>
    </location>
</feature>
<dbReference type="Pfam" id="PF00528">
    <property type="entry name" value="BPD_transp_1"/>
    <property type="match status" value="1"/>
</dbReference>
<comment type="caution">
    <text evidence="9">The sequence shown here is derived from an EMBL/GenBank/DDBJ whole genome shotgun (WGS) entry which is preliminary data.</text>
</comment>
<evidence type="ECO:0000256" key="3">
    <source>
        <dbReference type="ARBA" id="ARBA00022475"/>
    </source>
</evidence>